<feature type="transmembrane region" description="Helical" evidence="1">
    <location>
        <begin position="305"/>
        <end position="330"/>
    </location>
</feature>
<keyword evidence="1" id="KW-1133">Transmembrane helix</keyword>
<dbReference type="InterPro" id="IPR014767">
    <property type="entry name" value="DAD_dom"/>
</dbReference>
<dbReference type="OMA" id="YWRINCA"/>
<proteinExistence type="predicted"/>
<feature type="transmembrane region" description="Helical" evidence="1">
    <location>
        <begin position="131"/>
        <end position="150"/>
    </location>
</feature>
<keyword evidence="1" id="KW-0472">Membrane</keyword>
<protein>
    <recommendedName>
        <fullName evidence="2">DAD domain-containing protein</fullName>
    </recommendedName>
</protein>
<dbReference type="AlphaFoldDB" id="A0A3M6TZP2"/>
<evidence type="ECO:0000313" key="3">
    <source>
        <dbReference type="EMBL" id="RMX46890.1"/>
    </source>
</evidence>
<evidence type="ECO:0000259" key="2">
    <source>
        <dbReference type="PROSITE" id="PS51231"/>
    </source>
</evidence>
<feature type="transmembrane region" description="Helical" evidence="1">
    <location>
        <begin position="250"/>
        <end position="270"/>
    </location>
</feature>
<feature type="transmembrane region" description="Helical" evidence="1">
    <location>
        <begin position="69"/>
        <end position="94"/>
    </location>
</feature>
<dbReference type="OrthoDB" id="5967488at2759"/>
<keyword evidence="4" id="KW-1185">Reference proteome</keyword>
<dbReference type="PROSITE" id="PS51231">
    <property type="entry name" value="DAD"/>
    <property type="match status" value="1"/>
</dbReference>
<gene>
    <name evidence="3" type="ORF">pdam_00014509</name>
</gene>
<feature type="transmembrane region" description="Helical" evidence="1">
    <location>
        <begin position="156"/>
        <end position="180"/>
    </location>
</feature>
<evidence type="ECO:0000313" key="4">
    <source>
        <dbReference type="Proteomes" id="UP000275408"/>
    </source>
</evidence>
<sequence>MEDLTEVLRAGETVVKRRRQSRRRRENTATIDSRNFTKANWFCRMMSIPAISESQTSATLRVFTMWSAVLAYFISGLLGVFFPELLSALFFMKFTGHDKAYWRINCALLTVIGFLYIVMAKSRPLITGNGAILGTVPERLLFVVAVLVWLCYQSLLSLPFAAAFSLLDSVLAIVTYIIWYRNTPEASLKKCLVEIGKLMIPFLGPAKNWSSNIVQIISYLEMVISVTLIVRPDVARDLMGLDAFQGFSKGMVSLFFMQMVVIGWLQVLGGGDGNEACPIAAVFYRIAWKIPVVSLMYYFNHLERGFALAVAVADLASASVILISLCVEVLPSKKDN</sequence>
<accession>A0A3M6TZP2</accession>
<feature type="domain" description="DAD" evidence="2">
    <location>
        <begin position="1"/>
        <end position="26"/>
    </location>
</feature>
<evidence type="ECO:0000256" key="1">
    <source>
        <dbReference type="SAM" id="Phobius"/>
    </source>
</evidence>
<dbReference type="EMBL" id="RCHS01002525">
    <property type="protein sequence ID" value="RMX46890.1"/>
    <property type="molecule type" value="Genomic_DNA"/>
</dbReference>
<organism evidence="3 4">
    <name type="scientific">Pocillopora damicornis</name>
    <name type="common">Cauliflower coral</name>
    <name type="synonym">Millepora damicornis</name>
    <dbReference type="NCBI Taxonomy" id="46731"/>
    <lineage>
        <taxon>Eukaryota</taxon>
        <taxon>Metazoa</taxon>
        <taxon>Cnidaria</taxon>
        <taxon>Anthozoa</taxon>
        <taxon>Hexacorallia</taxon>
        <taxon>Scleractinia</taxon>
        <taxon>Astrocoeniina</taxon>
        <taxon>Pocilloporidae</taxon>
        <taxon>Pocillopora</taxon>
    </lineage>
</organism>
<feature type="transmembrane region" description="Helical" evidence="1">
    <location>
        <begin position="100"/>
        <end position="119"/>
    </location>
</feature>
<reference evidence="3 4" key="1">
    <citation type="journal article" date="2018" name="Sci. Rep.">
        <title>Comparative analysis of the Pocillopora damicornis genome highlights role of immune system in coral evolution.</title>
        <authorList>
            <person name="Cunning R."/>
            <person name="Bay R.A."/>
            <person name="Gillette P."/>
            <person name="Baker A.C."/>
            <person name="Traylor-Knowles N."/>
        </authorList>
    </citation>
    <scope>NUCLEOTIDE SEQUENCE [LARGE SCALE GENOMIC DNA]</scope>
    <source>
        <strain evidence="3">RSMAS</strain>
        <tissue evidence="3">Whole animal</tissue>
    </source>
</reference>
<dbReference type="Proteomes" id="UP000275408">
    <property type="component" value="Unassembled WGS sequence"/>
</dbReference>
<comment type="caution">
    <text evidence="3">The sequence shown here is derived from an EMBL/GenBank/DDBJ whole genome shotgun (WGS) entry which is preliminary data.</text>
</comment>
<name>A0A3M6TZP2_POCDA</name>
<keyword evidence="1" id="KW-0812">Transmembrane</keyword>